<comment type="caution">
    <text evidence="1">The sequence shown here is derived from an EMBL/GenBank/DDBJ whole genome shotgun (WGS) entry which is preliminary data.</text>
</comment>
<proteinExistence type="predicted"/>
<dbReference type="Proteomes" id="UP000439903">
    <property type="component" value="Unassembled WGS sequence"/>
</dbReference>
<reference evidence="1 2" key="1">
    <citation type="journal article" date="2019" name="Environ. Microbiol.">
        <title>At the nexus of three kingdoms: the genome of the mycorrhizal fungus Gigaspora margarita provides insights into plant, endobacterial and fungal interactions.</title>
        <authorList>
            <person name="Venice F."/>
            <person name="Ghignone S."/>
            <person name="Salvioli di Fossalunga A."/>
            <person name="Amselem J."/>
            <person name="Novero M."/>
            <person name="Xianan X."/>
            <person name="Sedzielewska Toro K."/>
            <person name="Morin E."/>
            <person name="Lipzen A."/>
            <person name="Grigoriev I.V."/>
            <person name="Henrissat B."/>
            <person name="Martin F.M."/>
            <person name="Bonfante P."/>
        </authorList>
    </citation>
    <scope>NUCLEOTIDE SEQUENCE [LARGE SCALE GENOMIC DNA]</scope>
    <source>
        <strain evidence="1 2">BEG34</strain>
    </source>
</reference>
<protein>
    <submittedName>
        <fullName evidence="1">Uncharacterized protein</fullName>
    </submittedName>
</protein>
<evidence type="ECO:0000313" key="2">
    <source>
        <dbReference type="Proteomes" id="UP000439903"/>
    </source>
</evidence>
<sequence length="107" mass="13025">MLTKKRKSLTTSRSVTKNRRLTGDLCYVGWYNNKERLNTCNTKYGIEVQIEKHILGAYSDERKTFYYNTLWNRLFFHRFFQEKSRFTNFELCDISIHIKIATYHNRL</sequence>
<gene>
    <name evidence="1" type="ORF">F8M41_002566</name>
</gene>
<keyword evidence="2" id="KW-1185">Reference proteome</keyword>
<name>A0A8H4AYH4_GIGMA</name>
<dbReference type="OrthoDB" id="2439548at2759"/>
<accession>A0A8H4AYH4</accession>
<dbReference type="AlphaFoldDB" id="A0A8H4AYH4"/>
<evidence type="ECO:0000313" key="1">
    <source>
        <dbReference type="EMBL" id="KAF0544892.1"/>
    </source>
</evidence>
<dbReference type="EMBL" id="WTPW01000123">
    <property type="protein sequence ID" value="KAF0544892.1"/>
    <property type="molecule type" value="Genomic_DNA"/>
</dbReference>
<organism evidence="1 2">
    <name type="scientific">Gigaspora margarita</name>
    <dbReference type="NCBI Taxonomy" id="4874"/>
    <lineage>
        <taxon>Eukaryota</taxon>
        <taxon>Fungi</taxon>
        <taxon>Fungi incertae sedis</taxon>
        <taxon>Mucoromycota</taxon>
        <taxon>Glomeromycotina</taxon>
        <taxon>Glomeromycetes</taxon>
        <taxon>Diversisporales</taxon>
        <taxon>Gigasporaceae</taxon>
        <taxon>Gigaspora</taxon>
    </lineage>
</organism>